<comment type="similarity">
    <text evidence="1">Belongs to the HesA/MoeB/ThiF family.</text>
</comment>
<evidence type="ECO:0000313" key="3">
    <source>
        <dbReference type="EMBL" id="QEE17827.1"/>
    </source>
</evidence>
<dbReference type="KEGG" id="psyt:DSAG12_03665"/>
<dbReference type="PANTHER" id="PTHR10953:SF102">
    <property type="entry name" value="ADENYLYLTRANSFERASE AND SULFURTRANSFERASE MOCS3"/>
    <property type="match status" value="1"/>
</dbReference>
<keyword evidence="3" id="KW-0548">Nucleotidyltransferase</keyword>
<feature type="domain" description="THIF-type NAD/FAD binding fold" evidence="2">
    <location>
        <begin position="24"/>
        <end position="259"/>
    </location>
</feature>
<dbReference type="FunFam" id="3.40.50.720:FF:000080">
    <property type="entry name" value="Thiazole biosynthesis adenylyltransferase ThiF"/>
    <property type="match status" value="1"/>
</dbReference>
<dbReference type="CDD" id="cd00757">
    <property type="entry name" value="ThiF_MoeB_HesA_family"/>
    <property type="match status" value="1"/>
</dbReference>
<dbReference type="GO" id="GO:0005829">
    <property type="term" value="C:cytosol"/>
    <property type="evidence" value="ECO:0007669"/>
    <property type="project" value="TreeGrafter"/>
</dbReference>
<dbReference type="PANTHER" id="PTHR10953">
    <property type="entry name" value="UBIQUITIN-ACTIVATING ENZYME E1"/>
    <property type="match status" value="1"/>
</dbReference>
<name>A0A5B9DGP1_9ARCH</name>
<dbReference type="AlphaFoldDB" id="A0A5B9DGP1"/>
<dbReference type="InterPro" id="IPR045886">
    <property type="entry name" value="ThiF/MoeB/HesA"/>
</dbReference>
<dbReference type="InterPro" id="IPR035985">
    <property type="entry name" value="Ubiquitin-activating_enz"/>
</dbReference>
<evidence type="ECO:0000256" key="1">
    <source>
        <dbReference type="ARBA" id="ARBA00009919"/>
    </source>
</evidence>
<dbReference type="GO" id="GO:0004792">
    <property type="term" value="F:thiosulfate-cyanide sulfurtransferase activity"/>
    <property type="evidence" value="ECO:0007669"/>
    <property type="project" value="TreeGrafter"/>
</dbReference>
<gene>
    <name evidence="3" type="ORF">DSAG12_03665</name>
</gene>
<dbReference type="SUPFAM" id="SSF69572">
    <property type="entry name" value="Activating enzymes of the ubiquitin-like proteins"/>
    <property type="match status" value="1"/>
</dbReference>
<proteinExistence type="inferred from homology"/>
<dbReference type="GO" id="GO:0016779">
    <property type="term" value="F:nucleotidyltransferase activity"/>
    <property type="evidence" value="ECO:0007669"/>
    <property type="project" value="UniProtKB-KW"/>
</dbReference>
<keyword evidence="3" id="KW-0808">Transferase</keyword>
<sequence length="283" mass="31429">MRISNLTRFKLKKFNLSSDQISRYSRQIILKEIGAKGMRKLLNARVLVIGAGGLGCPAVQILSASGVGNIRIVDGDKVEISNLSRQIMHYTSDIGKLKVESLESKINLMNPDVSVEIINEFANKSNIKRLLEDCDFVIEASDNFGTKFLINDACTHFKIPYSIAGVVQFFGQILSVIPGETTCYRCIFSKYTGEDSNNTCSALGVIGTVPVIAGTLQANEAIKSILGLPLKFTNGFFFFNLMENTFEFVNIKKNPSCPVCSNPDEPFYLKNQYTDEFDECKIK</sequence>
<dbReference type="GO" id="GO:0008146">
    <property type="term" value="F:sulfotransferase activity"/>
    <property type="evidence" value="ECO:0007669"/>
    <property type="project" value="TreeGrafter"/>
</dbReference>
<reference evidence="3 4" key="1">
    <citation type="journal article" date="2020" name="Nature">
        <title>Isolation of an archaeon at the prokaryote-eukaryote interface.</title>
        <authorList>
            <person name="Imachi H."/>
            <person name="Nobu M.K."/>
            <person name="Nakahara N."/>
            <person name="Morono Y."/>
            <person name="Ogawara M."/>
            <person name="Takaki Y."/>
            <person name="Takano Y."/>
            <person name="Uematsu K."/>
            <person name="Ikuta T."/>
            <person name="Ito M."/>
            <person name="Matsui Y."/>
            <person name="Miyazaki M."/>
            <person name="Murata K."/>
            <person name="Saito Y."/>
            <person name="Sakai S."/>
            <person name="Song C."/>
            <person name="Tasumi E."/>
            <person name="Yamanaka Y."/>
            <person name="Yamaguchi T."/>
            <person name="Kamagata Y."/>
            <person name="Tamaki H."/>
            <person name="Takai K."/>
        </authorList>
    </citation>
    <scope>NUCLEOTIDE SEQUENCE [LARGE SCALE GENOMIC DNA]</scope>
    <source>
        <strain evidence="3 4">MK-D1</strain>
    </source>
</reference>
<evidence type="ECO:0000259" key="2">
    <source>
        <dbReference type="Pfam" id="PF00899"/>
    </source>
</evidence>
<organism evidence="3 4">
    <name type="scientific">Promethearchaeum syntrophicum</name>
    <dbReference type="NCBI Taxonomy" id="2594042"/>
    <lineage>
        <taxon>Archaea</taxon>
        <taxon>Promethearchaeati</taxon>
        <taxon>Promethearchaeota</taxon>
        <taxon>Promethearchaeia</taxon>
        <taxon>Promethearchaeales</taxon>
        <taxon>Promethearchaeaceae</taxon>
        <taxon>Promethearchaeum</taxon>
    </lineage>
</organism>
<dbReference type="EMBL" id="CP042905">
    <property type="protein sequence ID" value="QEE17827.1"/>
    <property type="molecule type" value="Genomic_DNA"/>
</dbReference>
<dbReference type="Gene3D" id="3.40.50.720">
    <property type="entry name" value="NAD(P)-binding Rossmann-like Domain"/>
    <property type="match status" value="1"/>
</dbReference>
<evidence type="ECO:0000313" key="4">
    <source>
        <dbReference type="Proteomes" id="UP000321408"/>
    </source>
</evidence>
<dbReference type="InterPro" id="IPR000594">
    <property type="entry name" value="ThiF_NAD_FAD-bd"/>
</dbReference>
<dbReference type="GO" id="GO:0008641">
    <property type="term" value="F:ubiquitin-like modifier activating enzyme activity"/>
    <property type="evidence" value="ECO:0007669"/>
    <property type="project" value="InterPro"/>
</dbReference>
<dbReference type="Proteomes" id="UP000321408">
    <property type="component" value="Chromosome"/>
</dbReference>
<dbReference type="Pfam" id="PF00899">
    <property type="entry name" value="ThiF"/>
    <property type="match status" value="1"/>
</dbReference>
<protein>
    <submittedName>
        <fullName evidence="3">ThiF family adenylyltransferase</fullName>
    </submittedName>
</protein>
<dbReference type="GeneID" id="41331633"/>
<dbReference type="OrthoDB" id="7915at2157"/>
<dbReference type="RefSeq" id="WP_147664712.1">
    <property type="nucleotide sequence ID" value="NZ_CP042905.2"/>
</dbReference>
<keyword evidence="4" id="KW-1185">Reference proteome</keyword>
<reference evidence="3 4" key="2">
    <citation type="journal article" date="2024" name="Int. J. Syst. Evol. Microbiol.">
        <title>Promethearchaeum syntrophicum gen. nov., sp. nov., an anaerobic, obligately syntrophic archaeon, the first isolate of the lineage 'Asgard' archaea, and proposal of the new archaeal phylum Promethearchaeota phyl. nov. and kingdom Promethearchaeati regn. nov.</title>
        <authorList>
            <person name="Imachi H."/>
            <person name="Nobu M.K."/>
            <person name="Kato S."/>
            <person name="Takaki Y."/>
            <person name="Miyazaki M."/>
            <person name="Miyata M."/>
            <person name="Ogawara M."/>
            <person name="Saito Y."/>
            <person name="Sakai S."/>
            <person name="Tahara Y.O."/>
            <person name="Takano Y."/>
            <person name="Tasumi E."/>
            <person name="Uematsu K."/>
            <person name="Yoshimura T."/>
            <person name="Itoh T."/>
            <person name="Ohkuma M."/>
            <person name="Takai K."/>
        </authorList>
    </citation>
    <scope>NUCLEOTIDE SEQUENCE [LARGE SCALE GENOMIC DNA]</scope>
    <source>
        <strain evidence="3 4">MK-D1</strain>
    </source>
</reference>
<accession>A0A5B9DGP1</accession>